<dbReference type="EMBL" id="VSSQ01007324">
    <property type="protein sequence ID" value="MPM35558.1"/>
    <property type="molecule type" value="Genomic_DNA"/>
</dbReference>
<feature type="region of interest" description="Disordered" evidence="1">
    <location>
        <begin position="158"/>
        <end position="194"/>
    </location>
</feature>
<reference evidence="2" key="1">
    <citation type="submission" date="2019-08" db="EMBL/GenBank/DDBJ databases">
        <authorList>
            <person name="Kucharzyk K."/>
            <person name="Murdoch R.W."/>
            <person name="Higgins S."/>
            <person name="Loffler F."/>
        </authorList>
    </citation>
    <scope>NUCLEOTIDE SEQUENCE</scope>
</reference>
<feature type="compositionally biased region" description="Basic and acidic residues" evidence="1">
    <location>
        <begin position="184"/>
        <end position="194"/>
    </location>
</feature>
<feature type="compositionally biased region" description="Basic and acidic residues" evidence="1">
    <location>
        <begin position="164"/>
        <end position="177"/>
    </location>
</feature>
<sequence length="194" mass="21626">MRADQVRVADPAVIDRLARLHRCLQLLDHVAFLNQVVLDLNAGDLAERLGQHLAFVLVRGDGFGHHGDALHALGLQLLGRFDEPLHLGHLLVLVQRRRLKLAVNPLLGFGLASPACLPQSQGCYGESNRLELHLHCMSPQKGLPVFLRIRASGEERAGSLPAKEMCDRSTLAHDERQHQHRNHKADPHRRLGLQ</sequence>
<name>A0A644Z5K3_9ZZZZ</name>
<evidence type="ECO:0000313" key="2">
    <source>
        <dbReference type="EMBL" id="MPM35558.1"/>
    </source>
</evidence>
<comment type="caution">
    <text evidence="2">The sequence shown here is derived from an EMBL/GenBank/DDBJ whole genome shotgun (WGS) entry which is preliminary data.</text>
</comment>
<protein>
    <submittedName>
        <fullName evidence="2">Uncharacterized protein</fullName>
    </submittedName>
</protein>
<proteinExistence type="predicted"/>
<accession>A0A644Z5K3</accession>
<evidence type="ECO:0000256" key="1">
    <source>
        <dbReference type="SAM" id="MobiDB-lite"/>
    </source>
</evidence>
<dbReference type="AlphaFoldDB" id="A0A644Z5K3"/>
<organism evidence="2">
    <name type="scientific">bioreactor metagenome</name>
    <dbReference type="NCBI Taxonomy" id="1076179"/>
    <lineage>
        <taxon>unclassified sequences</taxon>
        <taxon>metagenomes</taxon>
        <taxon>ecological metagenomes</taxon>
    </lineage>
</organism>
<gene>
    <name evidence="2" type="ORF">SDC9_82151</name>
</gene>